<evidence type="ECO:0000259" key="12">
    <source>
        <dbReference type="PROSITE" id="PS50853"/>
    </source>
</evidence>
<evidence type="ECO:0000256" key="3">
    <source>
        <dbReference type="ARBA" id="ARBA00022692"/>
    </source>
</evidence>
<dbReference type="InterPro" id="IPR022409">
    <property type="entry name" value="PKD/Chitinase_dom"/>
</dbReference>
<dbReference type="SMART" id="SM00089">
    <property type="entry name" value="PKD"/>
    <property type="match status" value="4"/>
</dbReference>
<feature type="domain" description="PKD" evidence="11">
    <location>
        <begin position="1263"/>
        <end position="1347"/>
    </location>
</feature>
<keyword evidence="6" id="KW-1133">Transmembrane helix</keyword>
<feature type="domain" description="PKD" evidence="11">
    <location>
        <begin position="820"/>
        <end position="879"/>
    </location>
</feature>
<dbReference type="InterPro" id="IPR013320">
    <property type="entry name" value="ConA-like_dom_sf"/>
</dbReference>
<dbReference type="GO" id="GO:0005975">
    <property type="term" value="P:carbohydrate metabolic process"/>
    <property type="evidence" value="ECO:0007669"/>
    <property type="project" value="UniProtKB-ARBA"/>
</dbReference>
<evidence type="ECO:0000256" key="7">
    <source>
        <dbReference type="ARBA" id="ARBA00023136"/>
    </source>
</evidence>
<accession>A0A4Y5YMD2</accession>
<evidence type="ECO:0000256" key="2">
    <source>
        <dbReference type="ARBA" id="ARBA00004316"/>
    </source>
</evidence>
<keyword evidence="7" id="KW-0472">Membrane</keyword>
<feature type="chain" id="PRO_5039282240" evidence="10">
    <location>
        <begin position="26"/>
        <end position="1555"/>
    </location>
</feature>
<feature type="domain" description="PKD" evidence="11">
    <location>
        <begin position="877"/>
        <end position="961"/>
    </location>
</feature>
<feature type="domain" description="PKD" evidence="11">
    <location>
        <begin position="965"/>
        <end position="1034"/>
    </location>
</feature>
<organism evidence="13 14">
    <name type="scientific">Microbacterium foliorum</name>
    <dbReference type="NCBI Taxonomy" id="104336"/>
    <lineage>
        <taxon>Bacteria</taxon>
        <taxon>Bacillati</taxon>
        <taxon>Actinomycetota</taxon>
        <taxon>Actinomycetes</taxon>
        <taxon>Micrococcales</taxon>
        <taxon>Microbacteriaceae</taxon>
        <taxon>Microbacterium</taxon>
    </lineage>
</organism>
<keyword evidence="3" id="KW-0812">Transmembrane</keyword>
<evidence type="ECO:0000256" key="9">
    <source>
        <dbReference type="ARBA" id="ARBA00023273"/>
    </source>
</evidence>
<evidence type="ECO:0000313" key="14">
    <source>
        <dbReference type="Proteomes" id="UP000316125"/>
    </source>
</evidence>
<dbReference type="GO" id="GO:0042995">
    <property type="term" value="C:cell projection"/>
    <property type="evidence" value="ECO:0007669"/>
    <property type="project" value="UniProtKB-SubCell"/>
</dbReference>
<dbReference type="Proteomes" id="UP000316125">
    <property type="component" value="Chromosome"/>
</dbReference>
<name>A0A4Y5YMD2_9MICO</name>
<gene>
    <name evidence="13" type="ORF">FIV50_02460</name>
</gene>
<dbReference type="PROSITE" id="PS50093">
    <property type="entry name" value="PKD"/>
    <property type="match status" value="4"/>
</dbReference>
<feature type="signal peptide" evidence="10">
    <location>
        <begin position="1"/>
        <end position="25"/>
    </location>
</feature>
<dbReference type="InterPro" id="IPR035986">
    <property type="entry name" value="PKD_dom_sf"/>
</dbReference>
<dbReference type="InterPro" id="IPR000601">
    <property type="entry name" value="PKD_dom"/>
</dbReference>
<comment type="subcellular location">
    <subcellularLocation>
        <location evidence="2">Cell projection</location>
    </subcellularLocation>
    <subcellularLocation>
        <location evidence="1">Membrane</location>
        <topology evidence="1">Multi-pass membrane protein</topology>
    </subcellularLocation>
</comment>
<dbReference type="PANTHER" id="PTHR46730">
    <property type="entry name" value="POLYCYSTIN-1"/>
    <property type="match status" value="1"/>
</dbReference>
<evidence type="ECO:0000256" key="6">
    <source>
        <dbReference type="ARBA" id="ARBA00022989"/>
    </source>
</evidence>
<dbReference type="Pfam" id="PF18911">
    <property type="entry name" value="PKD_4"/>
    <property type="match status" value="4"/>
</dbReference>
<dbReference type="SUPFAM" id="SSF49899">
    <property type="entry name" value="Concanavalin A-like lectins/glucanases"/>
    <property type="match status" value="1"/>
</dbReference>
<keyword evidence="4 10" id="KW-0732">Signal</keyword>
<reference evidence="13 14" key="1">
    <citation type="submission" date="2019-06" db="EMBL/GenBank/DDBJ databases">
        <title>Complete genome of Microbacterium foliorum M2.</title>
        <authorList>
            <person name="Cao G."/>
        </authorList>
    </citation>
    <scope>NUCLEOTIDE SEQUENCE [LARGE SCALE GENOMIC DNA]</scope>
    <source>
        <strain evidence="13 14">M2</strain>
    </source>
</reference>
<dbReference type="InterPro" id="IPR003961">
    <property type="entry name" value="FN3_dom"/>
</dbReference>
<evidence type="ECO:0000256" key="8">
    <source>
        <dbReference type="ARBA" id="ARBA00023157"/>
    </source>
</evidence>
<dbReference type="CDD" id="cd00110">
    <property type="entry name" value="LamG"/>
    <property type="match status" value="1"/>
</dbReference>
<evidence type="ECO:0000259" key="11">
    <source>
        <dbReference type="PROSITE" id="PS50093"/>
    </source>
</evidence>
<dbReference type="Pfam" id="PF13385">
    <property type="entry name" value="Laminin_G_3"/>
    <property type="match status" value="1"/>
</dbReference>
<dbReference type="CDD" id="cd00146">
    <property type="entry name" value="PKD"/>
    <property type="match status" value="4"/>
</dbReference>
<evidence type="ECO:0000313" key="13">
    <source>
        <dbReference type="EMBL" id="QDE33758.1"/>
    </source>
</evidence>
<dbReference type="Gene3D" id="2.60.120.200">
    <property type="match status" value="1"/>
</dbReference>
<feature type="domain" description="Fibronectin type-III" evidence="12">
    <location>
        <begin position="467"/>
        <end position="566"/>
    </location>
</feature>
<dbReference type="PROSITE" id="PS50853">
    <property type="entry name" value="FN3"/>
    <property type="match status" value="1"/>
</dbReference>
<dbReference type="SUPFAM" id="SSF50998">
    <property type="entry name" value="Quinoprotein alcohol dehydrogenase-like"/>
    <property type="match status" value="1"/>
</dbReference>
<dbReference type="OrthoDB" id="9802683at2"/>
<evidence type="ECO:0000256" key="10">
    <source>
        <dbReference type="SAM" id="SignalP"/>
    </source>
</evidence>
<dbReference type="GO" id="GO:0005886">
    <property type="term" value="C:plasma membrane"/>
    <property type="evidence" value="ECO:0007669"/>
    <property type="project" value="TreeGrafter"/>
</dbReference>
<dbReference type="GO" id="GO:0006816">
    <property type="term" value="P:calcium ion transport"/>
    <property type="evidence" value="ECO:0007669"/>
    <property type="project" value="TreeGrafter"/>
</dbReference>
<evidence type="ECO:0000256" key="5">
    <source>
        <dbReference type="ARBA" id="ARBA00022737"/>
    </source>
</evidence>
<dbReference type="RefSeq" id="WP_140036044.1">
    <property type="nucleotide sequence ID" value="NZ_CP041040.1"/>
</dbReference>
<evidence type="ECO:0000256" key="4">
    <source>
        <dbReference type="ARBA" id="ARBA00022729"/>
    </source>
</evidence>
<dbReference type="InterPro" id="IPR006558">
    <property type="entry name" value="LamG-like"/>
</dbReference>
<keyword evidence="8" id="KW-1015">Disulfide bond</keyword>
<dbReference type="SUPFAM" id="SSF49299">
    <property type="entry name" value="PKD domain"/>
    <property type="match status" value="4"/>
</dbReference>
<dbReference type="InterPro" id="IPR013783">
    <property type="entry name" value="Ig-like_fold"/>
</dbReference>
<keyword evidence="9" id="KW-0966">Cell projection</keyword>
<proteinExistence type="predicted"/>
<dbReference type="SMART" id="SM00560">
    <property type="entry name" value="LamGL"/>
    <property type="match status" value="1"/>
</dbReference>
<dbReference type="GO" id="GO:0005261">
    <property type="term" value="F:monoatomic cation channel activity"/>
    <property type="evidence" value="ECO:0007669"/>
    <property type="project" value="TreeGrafter"/>
</dbReference>
<protein>
    <submittedName>
        <fullName evidence="13">PKD domain-containing protein</fullName>
    </submittedName>
</protein>
<dbReference type="InterPro" id="IPR011047">
    <property type="entry name" value="Quinoprotein_ADH-like_sf"/>
</dbReference>
<sequence length="1555" mass="157814">MNRPSRLRRLLAMLVASTVIGVGFATGVGAPASAADQRAPIEQRNESTVTADPLPTVQIDSGIVLAQVINGNTVYAGGTFSNARPAGAAQGANLMPRSNLLAYDINTGVATAFAPQINGTVRALAVSPDGTRLYVGGSFNSVDGQTRFNFAAFDTATGQLVSSFKPAMGGSYVNAIVATDSTIYIGGLIGAAGGQVRKNLAAVSRAGAVLGWAPTTDRQVDTMVMDPTQEKLLIGGRFAMVNDASQRGLAALDVNNGAVLPWAVTATVKNGWGTGSSAGKAGISTLTTDGSAVYGTGWVFADKTVGNLEGLFAAEAGTGAVRWIADCHGDHYGVYSDGTNVYSTGHEHDCQTAGGLPQAYPAPGNLRHATIYTAAQKGTLTTSPSVNSIYADWGGYPAPAAVNWYPDWTTGTASGSGQAGWTVTGNGEYVVVGGEFPYVNSQRNQGIARFSTHPAGGAKQAPRLTGAAWVPVAKSVRAESVRVSIPANWDRDDLNLTYELWRDGAAAPVSSKTASSTFWNMPQVTLEDTGLPSGSAQTYRVVARDGDGNATSSASVSVTVSSTPPSEYANAVLNDDPATYWRLGNRDGAVDWAGSNDGVVGSGVTWSAGTAIGADAGGGSANFNGSASSGIASPRSVAGPSTYSVEMWFNTTTSSGGKLIGFGNAATGNSGSYDRHLYMQNDGRLVFGAYPGGVRTITSPSSYRNGAWHHVVASQGAGGMKLYVDGVLVASDPNTTTAQAYDGFWRVGGDNLGGWPNQPSSSSFSGRIDEVAVYPTSLSADQVAAHYAVGAELARPSADAVATGDDLAWTLDASGSTAPAGRSIVQYSWDFGDGQTATGVTASHVYQAAGTYEVRVTVRDSANMTATKSISVVATAPHLAPTAVITSAPAGLSVAFDASASTTTDGATLASYAWTFGDGATSTEAAPTYTFPAAGEYTVSLTVTDSEGAVSTPATSQVTVTHQAPTAGFTSTATGLTATFDATSSTAADGAALTYAWDFGDGSTGSGVSPSHPYAENGTYSVTLTVSDSLGAISEPVVKSISVAAQNFVAQDDFERQSGSGWGTAPVGGVWTGAAGLSVETGTGRITMNPGQTRSSMLSGVNAGDLNVTAQVSVNKVANGGGVHFNLLTHKSSAGDYRAKLRISPTGAVTVSLARQLGTTETQLVSKVLTGYTQTANAELLMRLETVTVSGVTALRLKVWPAGGSEPAEWFVTASDATAELQGAGQIGVLSYLSGSTTNAPVVVAVDNVTAIGPAVDPPHADPVATFTASATDLAVAFDSSGSAASDGATIAAYAWSFGDGSTSAEANPTHTYAAAGTYPVTLTVTDSEGSASAAFAGNVTVTAPPVAGDPVAQDDFDRNIDPGLGTAPFGGAWTGTAGLSVAGGTARFATGPGQTRWAALAGVSVLDSDARVVVATDRVANGGGAHVNLTSRKTAAGEYRLKLRIASSGVVTVSIAKVVGGVETIIANRSLSGYTHSANAQLNLRLQLLSVGGTTTLNGNVWPVGTTEPAAWTVTTTDSQAELQQAGQVGMLTYLSGSATNGPVAVLFDDLLVK</sequence>
<dbReference type="EMBL" id="CP041040">
    <property type="protein sequence ID" value="QDE33758.1"/>
    <property type="molecule type" value="Genomic_DNA"/>
</dbReference>
<dbReference type="Gene3D" id="2.60.40.10">
    <property type="entry name" value="Immunoglobulins"/>
    <property type="match status" value="4"/>
</dbReference>
<dbReference type="PANTHER" id="PTHR46730:SF1">
    <property type="entry name" value="PLAT DOMAIN-CONTAINING PROTEIN"/>
    <property type="match status" value="1"/>
</dbReference>
<keyword evidence="5" id="KW-0677">Repeat</keyword>
<evidence type="ECO:0000256" key="1">
    <source>
        <dbReference type="ARBA" id="ARBA00004141"/>
    </source>
</evidence>
<dbReference type="InterPro" id="IPR001791">
    <property type="entry name" value="Laminin_G"/>
</dbReference>